<dbReference type="RefSeq" id="WP_132649683.1">
    <property type="nucleotide sequence ID" value="NZ_CP181386.1"/>
</dbReference>
<dbReference type="SUPFAM" id="SSF53850">
    <property type="entry name" value="Periplasmic binding protein-like II"/>
    <property type="match status" value="1"/>
</dbReference>
<name>A0A4R2M085_RUBGE</name>
<dbReference type="EMBL" id="SLXD01000022">
    <property type="protein sequence ID" value="TCO97406.1"/>
    <property type="molecule type" value="Genomic_DNA"/>
</dbReference>
<gene>
    <name evidence="1" type="ORF">EV684_12233</name>
</gene>
<dbReference type="OrthoDB" id="5368589at2"/>
<evidence type="ECO:0000313" key="1">
    <source>
        <dbReference type="EMBL" id="TCO97406.1"/>
    </source>
</evidence>
<protein>
    <recommendedName>
        <fullName evidence="3">Phosphate ABC transporter substrate-binding protein</fullName>
    </recommendedName>
</protein>
<evidence type="ECO:0008006" key="3">
    <source>
        <dbReference type="Google" id="ProtNLM"/>
    </source>
</evidence>
<proteinExistence type="predicted"/>
<dbReference type="GeneID" id="99682728"/>
<dbReference type="AlphaFoldDB" id="A0A4R2M085"/>
<dbReference type="Proteomes" id="UP000295106">
    <property type="component" value="Unassembled WGS sequence"/>
</dbReference>
<dbReference type="Gene3D" id="3.40.190.10">
    <property type="entry name" value="Periplasmic binding protein-like II"/>
    <property type="match status" value="1"/>
</dbReference>
<reference evidence="1 2" key="1">
    <citation type="submission" date="2019-03" db="EMBL/GenBank/DDBJ databases">
        <title>Genomic Encyclopedia of Type Strains, Phase IV (KMG-IV): sequencing the most valuable type-strain genomes for metagenomic binning, comparative biology and taxonomic classification.</title>
        <authorList>
            <person name="Goeker M."/>
        </authorList>
    </citation>
    <scope>NUCLEOTIDE SEQUENCE [LARGE SCALE GENOMIC DNA]</scope>
    <source>
        <strain evidence="1 2">DSM 1709</strain>
    </source>
</reference>
<accession>A0A4R2M085</accession>
<evidence type="ECO:0000313" key="2">
    <source>
        <dbReference type="Proteomes" id="UP000295106"/>
    </source>
</evidence>
<organism evidence="1 2">
    <name type="scientific">Rubrivivax gelatinosus</name>
    <name type="common">Rhodocyclus gelatinosus</name>
    <name type="synonym">Rhodopseudomonas gelatinosa</name>
    <dbReference type="NCBI Taxonomy" id="28068"/>
    <lineage>
        <taxon>Bacteria</taxon>
        <taxon>Pseudomonadati</taxon>
        <taxon>Pseudomonadota</taxon>
        <taxon>Betaproteobacteria</taxon>
        <taxon>Burkholderiales</taxon>
        <taxon>Sphaerotilaceae</taxon>
        <taxon>Rubrivivax</taxon>
    </lineage>
</organism>
<comment type="caution">
    <text evidence="1">The sequence shown here is derived from an EMBL/GenBank/DDBJ whole genome shotgun (WGS) entry which is preliminary data.</text>
</comment>
<sequence length="136" mass="14514">MRTLLGFILGVLLFGGAWAADDIVVIAHPGITRVDQPMLQRLYTGRAVELGGATAHVVNAPPGSASRERFLALVVQLDDGRYTAYWTVRRHVGKGVPPRELGSSAEIIAYVQATPGAIGYILASDLKPGLNVVLRP</sequence>